<accession>A0ABT7DMN8</accession>
<dbReference type="EC" id="3.2.2.20" evidence="1"/>
<dbReference type="InterPro" id="IPR004597">
    <property type="entry name" value="Tag"/>
</dbReference>
<sequence length="199" mass="22731">MGEKCRCSWPGDIPIYVDYHDNEWGRPTHDDRELFELLVLEGAQAGLSWLTILKKREAYRAAFDNFDPATVARYDEAKIEELMANAAIVRNRRKIDAAITNAKLFLEVVEEYGSFDAFIWGYVNGTPIVNEWRTQEDIPATTPLSDKISKDLKKRGFKFVGSTIMYAYMQSIGMVNDHVVDCFVYRELAEEGRSPLSSS</sequence>
<organism evidence="1 2">
    <name type="scientific">Gordonibacter faecis</name>
    <dbReference type="NCBI Taxonomy" id="3047475"/>
    <lineage>
        <taxon>Bacteria</taxon>
        <taxon>Bacillati</taxon>
        <taxon>Actinomycetota</taxon>
        <taxon>Coriobacteriia</taxon>
        <taxon>Eggerthellales</taxon>
        <taxon>Eggerthellaceae</taxon>
        <taxon>Gordonibacter</taxon>
    </lineage>
</organism>
<dbReference type="InterPro" id="IPR005019">
    <property type="entry name" value="Adenine_glyco"/>
</dbReference>
<dbReference type="Gene3D" id="1.10.340.30">
    <property type="entry name" value="Hypothetical protein, domain 2"/>
    <property type="match status" value="1"/>
</dbReference>
<dbReference type="PANTHER" id="PTHR30037:SF4">
    <property type="entry name" value="DNA-3-METHYLADENINE GLYCOSYLASE I"/>
    <property type="match status" value="1"/>
</dbReference>
<dbReference type="Pfam" id="PF03352">
    <property type="entry name" value="Adenine_glyco"/>
    <property type="match status" value="1"/>
</dbReference>
<keyword evidence="2" id="KW-1185">Reference proteome</keyword>
<evidence type="ECO:0000313" key="2">
    <source>
        <dbReference type="Proteomes" id="UP001232750"/>
    </source>
</evidence>
<dbReference type="Proteomes" id="UP001232750">
    <property type="component" value="Unassembled WGS sequence"/>
</dbReference>
<dbReference type="EMBL" id="JASJEU010000014">
    <property type="protein sequence ID" value="MDJ1650804.1"/>
    <property type="molecule type" value="Genomic_DNA"/>
</dbReference>
<comment type="caution">
    <text evidence="1">The sequence shown here is derived from an EMBL/GenBank/DDBJ whole genome shotgun (WGS) entry which is preliminary data.</text>
</comment>
<name>A0ABT7DMN8_9ACTN</name>
<gene>
    <name evidence="1" type="ORF">QNJ86_08315</name>
</gene>
<dbReference type="PANTHER" id="PTHR30037">
    <property type="entry name" value="DNA-3-METHYLADENINE GLYCOSYLASE 1"/>
    <property type="match status" value="1"/>
</dbReference>
<dbReference type="GO" id="GO:0008725">
    <property type="term" value="F:DNA-3-methyladenine glycosylase activity"/>
    <property type="evidence" value="ECO:0007669"/>
    <property type="project" value="UniProtKB-EC"/>
</dbReference>
<proteinExistence type="predicted"/>
<protein>
    <submittedName>
        <fullName evidence="1">DNA-3-methyladenine glycosylase I</fullName>
        <ecNumber evidence="1">3.2.2.20</ecNumber>
    </submittedName>
</protein>
<dbReference type="InterPro" id="IPR011257">
    <property type="entry name" value="DNA_glycosylase"/>
</dbReference>
<dbReference type="InterPro" id="IPR052891">
    <property type="entry name" value="DNA-3mA_glycosylase"/>
</dbReference>
<dbReference type="RefSeq" id="WP_283832145.1">
    <property type="nucleotide sequence ID" value="NZ_JASJEU010000014.1"/>
</dbReference>
<evidence type="ECO:0000313" key="1">
    <source>
        <dbReference type="EMBL" id="MDJ1650804.1"/>
    </source>
</evidence>
<reference evidence="1 2" key="1">
    <citation type="submission" date="2023-05" db="EMBL/GenBank/DDBJ databases">
        <title>Gordonibacter KGMB12511T sp. nov., isolated from faeces of healthy Korean.</title>
        <authorList>
            <person name="Kim H.S."/>
            <person name="Kim J.-S."/>
            <person name="Suh M.K."/>
            <person name="Eom M.K."/>
            <person name="Do H.E."/>
            <person name="Lee J.-S."/>
        </authorList>
    </citation>
    <scope>NUCLEOTIDE SEQUENCE [LARGE SCALE GENOMIC DNA]</scope>
    <source>
        <strain evidence="1 2">KGMB12511</strain>
    </source>
</reference>
<dbReference type="NCBIfam" id="TIGR00624">
    <property type="entry name" value="tag"/>
    <property type="match status" value="1"/>
</dbReference>
<dbReference type="SUPFAM" id="SSF48150">
    <property type="entry name" value="DNA-glycosylase"/>
    <property type="match status" value="1"/>
</dbReference>
<keyword evidence="1" id="KW-0378">Hydrolase</keyword>
<keyword evidence="1" id="KW-0326">Glycosidase</keyword>